<feature type="transmembrane region" description="Helical" evidence="5">
    <location>
        <begin position="124"/>
        <end position="143"/>
    </location>
</feature>
<organism evidence="6 7">
    <name type="scientific">Ferviditalea candida</name>
    <dbReference type="NCBI Taxonomy" id="3108399"/>
    <lineage>
        <taxon>Bacteria</taxon>
        <taxon>Bacillati</taxon>
        <taxon>Bacillota</taxon>
        <taxon>Bacilli</taxon>
        <taxon>Bacillales</taxon>
        <taxon>Paenibacillaceae</taxon>
        <taxon>Ferviditalea</taxon>
    </lineage>
</organism>
<comment type="caution">
    <text evidence="6">The sequence shown here is derived from an EMBL/GenBank/DDBJ whole genome shotgun (WGS) entry which is preliminary data.</text>
</comment>
<reference evidence="6" key="1">
    <citation type="submission" date="2023-12" db="EMBL/GenBank/DDBJ databases">
        <title>Fervidustalea candida gen. nov., sp. nov., a novel member of the family Paenibacillaceae isolated from a geothermal area.</title>
        <authorList>
            <person name="Li W.-J."/>
            <person name="Jiao J.-Y."/>
            <person name="Chen Y."/>
        </authorList>
    </citation>
    <scope>NUCLEOTIDE SEQUENCE</scope>
    <source>
        <strain evidence="6">SYSU GA230002</strain>
    </source>
</reference>
<feature type="transmembrane region" description="Helical" evidence="5">
    <location>
        <begin position="39"/>
        <end position="62"/>
    </location>
</feature>
<feature type="transmembrane region" description="Helical" evidence="5">
    <location>
        <begin position="155"/>
        <end position="175"/>
    </location>
</feature>
<evidence type="ECO:0000256" key="4">
    <source>
        <dbReference type="ARBA" id="ARBA00023136"/>
    </source>
</evidence>
<dbReference type="RefSeq" id="WP_371754294.1">
    <property type="nucleotide sequence ID" value="NZ_JAYJLD010000014.1"/>
</dbReference>
<evidence type="ECO:0000313" key="7">
    <source>
        <dbReference type="Proteomes" id="UP001310386"/>
    </source>
</evidence>
<sequence length="177" mass="18488">MERTSWAEGCSNICSDRLRSLWAFRFTSMRGNLRKHLRAILTGLATGSLSGLVGAGVMTWALHGSREIILSMLPKSATTPVSMEIVNRLGGIPGLGAVLTVLTGLLGSMIGPPLLRKIGIGSDIAVGTAMGTAAHGIGTARVIGESELQGGIAGFSMGLNAVVTSVLVIPLYWYFSF</sequence>
<keyword evidence="3 5" id="KW-1133">Transmembrane helix</keyword>
<dbReference type="Pfam" id="PF04172">
    <property type="entry name" value="LrgB"/>
    <property type="match status" value="1"/>
</dbReference>
<accession>A0ABU5ZI42</accession>
<evidence type="ECO:0000256" key="2">
    <source>
        <dbReference type="ARBA" id="ARBA00022692"/>
    </source>
</evidence>
<proteinExistence type="predicted"/>
<dbReference type="Proteomes" id="UP001310386">
    <property type="component" value="Unassembled WGS sequence"/>
</dbReference>
<evidence type="ECO:0000256" key="5">
    <source>
        <dbReference type="SAM" id="Phobius"/>
    </source>
</evidence>
<gene>
    <name evidence="6" type="ORF">VF724_10930</name>
</gene>
<evidence type="ECO:0000256" key="1">
    <source>
        <dbReference type="ARBA" id="ARBA00004141"/>
    </source>
</evidence>
<keyword evidence="7" id="KW-1185">Reference proteome</keyword>
<keyword evidence="2 5" id="KW-0812">Transmembrane</keyword>
<comment type="subcellular location">
    <subcellularLocation>
        <location evidence="1">Membrane</location>
        <topology evidence="1">Multi-pass membrane protein</topology>
    </subcellularLocation>
</comment>
<protein>
    <submittedName>
        <fullName evidence="6">LrgB family protein</fullName>
    </submittedName>
</protein>
<name>A0ABU5ZI42_9BACL</name>
<keyword evidence="4 5" id="KW-0472">Membrane</keyword>
<evidence type="ECO:0000256" key="3">
    <source>
        <dbReference type="ARBA" id="ARBA00022989"/>
    </source>
</evidence>
<dbReference type="InterPro" id="IPR007300">
    <property type="entry name" value="CidB/LrgB"/>
</dbReference>
<evidence type="ECO:0000313" key="6">
    <source>
        <dbReference type="EMBL" id="MEB3102176.1"/>
    </source>
</evidence>
<dbReference type="PANTHER" id="PTHR30249:SF0">
    <property type="entry name" value="PLASTIDAL GLYCOLATE_GLYCERATE TRANSLOCATOR 1, CHLOROPLASTIC"/>
    <property type="match status" value="1"/>
</dbReference>
<dbReference type="EMBL" id="JAYJLD010000014">
    <property type="protein sequence ID" value="MEB3102176.1"/>
    <property type="molecule type" value="Genomic_DNA"/>
</dbReference>
<feature type="transmembrane region" description="Helical" evidence="5">
    <location>
        <begin position="92"/>
        <end position="112"/>
    </location>
</feature>
<dbReference type="PANTHER" id="PTHR30249">
    <property type="entry name" value="PUTATIVE SEROTONIN TRANSPORTER"/>
    <property type="match status" value="1"/>
</dbReference>